<keyword evidence="2" id="KW-1185">Reference proteome</keyword>
<dbReference type="GeneID" id="19307055"/>
<organism evidence="1 2">
    <name type="scientific">Gloeophyllum trabeum (strain ATCC 11539 / FP-39264 / Madison 617)</name>
    <name type="common">Brown rot fungus</name>
    <dbReference type="NCBI Taxonomy" id="670483"/>
    <lineage>
        <taxon>Eukaryota</taxon>
        <taxon>Fungi</taxon>
        <taxon>Dikarya</taxon>
        <taxon>Basidiomycota</taxon>
        <taxon>Agaricomycotina</taxon>
        <taxon>Agaricomycetes</taxon>
        <taxon>Gloeophyllales</taxon>
        <taxon>Gloeophyllaceae</taxon>
        <taxon>Gloeophyllum</taxon>
    </lineage>
</organism>
<evidence type="ECO:0000313" key="1">
    <source>
        <dbReference type="EMBL" id="EPQ59535.1"/>
    </source>
</evidence>
<dbReference type="RefSeq" id="XP_007861897.1">
    <property type="nucleotide sequence ID" value="XM_007863706.1"/>
</dbReference>
<gene>
    <name evidence="1" type="ORF">GLOTRDRAFT_55630</name>
</gene>
<dbReference type="OrthoDB" id="15893at2759"/>
<dbReference type="InterPro" id="IPR039196">
    <property type="entry name" value="Fmc1"/>
</dbReference>
<dbReference type="GO" id="GO:0033615">
    <property type="term" value="P:mitochondrial proton-transporting ATP synthase complex assembly"/>
    <property type="evidence" value="ECO:0007669"/>
    <property type="project" value="InterPro"/>
</dbReference>
<dbReference type="HOGENOM" id="CLU_128881_2_1_1"/>
<dbReference type="STRING" id="670483.S7RXB5"/>
<dbReference type="OMA" id="NPGADMD"/>
<dbReference type="EMBL" id="KB469297">
    <property type="protein sequence ID" value="EPQ59535.1"/>
    <property type="molecule type" value="Genomic_DNA"/>
</dbReference>
<dbReference type="GO" id="GO:0005759">
    <property type="term" value="C:mitochondrial matrix"/>
    <property type="evidence" value="ECO:0007669"/>
    <property type="project" value="TreeGrafter"/>
</dbReference>
<dbReference type="Proteomes" id="UP000030669">
    <property type="component" value="Unassembled WGS sequence"/>
</dbReference>
<dbReference type="Pfam" id="PF13233">
    <property type="entry name" value="Complex1_LYR_2"/>
    <property type="match status" value="1"/>
</dbReference>
<dbReference type="PANTHER" id="PTHR28015">
    <property type="entry name" value="ATP SYNTHASE ASSEMBLY FACTOR FMC1, MITOCHONDRIAL"/>
    <property type="match status" value="1"/>
</dbReference>
<protein>
    <submittedName>
        <fullName evidence="1">Uncharacterized protein</fullName>
    </submittedName>
</protein>
<dbReference type="PANTHER" id="PTHR28015:SF1">
    <property type="entry name" value="ATP SYNTHASE ASSEMBLY FACTOR FMC1, MITOCHONDRIAL"/>
    <property type="match status" value="1"/>
</dbReference>
<dbReference type="KEGG" id="gtr:GLOTRDRAFT_55630"/>
<sequence length="110" mass="12943">MATAQYRMLYRNVVRELAKGSISPRANRNKVISSAFRTMFERRLREPDAHRSFEYDMDNAVTFLRSQRTYKALLERYNPLVDLTAEERIEATARRVGLNMPKTPKSEDEK</sequence>
<dbReference type="AlphaFoldDB" id="S7RXB5"/>
<name>S7RXB5_GLOTA</name>
<proteinExistence type="predicted"/>
<reference evidence="1 2" key="1">
    <citation type="journal article" date="2012" name="Science">
        <title>The Paleozoic origin of enzymatic lignin decomposition reconstructed from 31 fungal genomes.</title>
        <authorList>
            <person name="Floudas D."/>
            <person name="Binder M."/>
            <person name="Riley R."/>
            <person name="Barry K."/>
            <person name="Blanchette R.A."/>
            <person name="Henrissat B."/>
            <person name="Martinez A.T."/>
            <person name="Otillar R."/>
            <person name="Spatafora J.W."/>
            <person name="Yadav J.S."/>
            <person name="Aerts A."/>
            <person name="Benoit I."/>
            <person name="Boyd A."/>
            <person name="Carlson A."/>
            <person name="Copeland A."/>
            <person name="Coutinho P.M."/>
            <person name="de Vries R.P."/>
            <person name="Ferreira P."/>
            <person name="Findley K."/>
            <person name="Foster B."/>
            <person name="Gaskell J."/>
            <person name="Glotzer D."/>
            <person name="Gorecki P."/>
            <person name="Heitman J."/>
            <person name="Hesse C."/>
            <person name="Hori C."/>
            <person name="Igarashi K."/>
            <person name="Jurgens J.A."/>
            <person name="Kallen N."/>
            <person name="Kersten P."/>
            <person name="Kohler A."/>
            <person name="Kuees U."/>
            <person name="Kumar T.K.A."/>
            <person name="Kuo A."/>
            <person name="LaButti K."/>
            <person name="Larrondo L.F."/>
            <person name="Lindquist E."/>
            <person name="Ling A."/>
            <person name="Lombard V."/>
            <person name="Lucas S."/>
            <person name="Lundell T."/>
            <person name="Martin R."/>
            <person name="McLaughlin D.J."/>
            <person name="Morgenstern I."/>
            <person name="Morin E."/>
            <person name="Murat C."/>
            <person name="Nagy L.G."/>
            <person name="Nolan M."/>
            <person name="Ohm R.A."/>
            <person name="Patyshakuliyeva A."/>
            <person name="Rokas A."/>
            <person name="Ruiz-Duenas F.J."/>
            <person name="Sabat G."/>
            <person name="Salamov A."/>
            <person name="Samejima M."/>
            <person name="Schmutz J."/>
            <person name="Slot J.C."/>
            <person name="St John F."/>
            <person name="Stenlid J."/>
            <person name="Sun H."/>
            <person name="Sun S."/>
            <person name="Syed K."/>
            <person name="Tsang A."/>
            <person name="Wiebenga A."/>
            <person name="Young D."/>
            <person name="Pisabarro A."/>
            <person name="Eastwood D.C."/>
            <person name="Martin F."/>
            <person name="Cullen D."/>
            <person name="Grigoriev I.V."/>
            <person name="Hibbett D.S."/>
        </authorList>
    </citation>
    <scope>NUCLEOTIDE SEQUENCE [LARGE SCALE GENOMIC DNA]</scope>
    <source>
        <strain evidence="1 2">ATCC 11539</strain>
    </source>
</reference>
<dbReference type="eggNOG" id="ENOG502SD6J">
    <property type="taxonomic scope" value="Eukaryota"/>
</dbReference>
<evidence type="ECO:0000313" key="2">
    <source>
        <dbReference type="Proteomes" id="UP000030669"/>
    </source>
</evidence>
<accession>S7RXB5</accession>